<evidence type="ECO:0000313" key="3">
    <source>
        <dbReference type="EMBL" id="MDR7335256.1"/>
    </source>
</evidence>
<keyword evidence="2" id="KW-0472">Membrane</keyword>
<feature type="transmembrane region" description="Helical" evidence="2">
    <location>
        <begin position="40"/>
        <end position="60"/>
    </location>
</feature>
<dbReference type="RefSeq" id="WP_310332216.1">
    <property type="nucleotide sequence ID" value="NZ_JAVDXV010000009.1"/>
</dbReference>
<feature type="transmembrane region" description="Helical" evidence="2">
    <location>
        <begin position="193"/>
        <end position="218"/>
    </location>
</feature>
<feature type="transmembrane region" description="Helical" evidence="2">
    <location>
        <begin position="112"/>
        <end position="132"/>
    </location>
</feature>
<name>A0ABU2ADH1_9BURK</name>
<dbReference type="EMBL" id="JAVDXV010000009">
    <property type="protein sequence ID" value="MDR7335256.1"/>
    <property type="molecule type" value="Genomic_DNA"/>
</dbReference>
<evidence type="ECO:0000256" key="1">
    <source>
        <dbReference type="SAM" id="MobiDB-lite"/>
    </source>
</evidence>
<gene>
    <name evidence="3" type="ORF">J2X21_004421</name>
</gene>
<feature type="transmembrane region" description="Helical" evidence="2">
    <location>
        <begin position="89"/>
        <end position="106"/>
    </location>
</feature>
<feature type="transmembrane region" description="Helical" evidence="2">
    <location>
        <begin position="281"/>
        <end position="305"/>
    </location>
</feature>
<proteinExistence type="predicted"/>
<evidence type="ECO:0000313" key="4">
    <source>
        <dbReference type="Proteomes" id="UP001180825"/>
    </source>
</evidence>
<dbReference type="Proteomes" id="UP001180825">
    <property type="component" value="Unassembled WGS sequence"/>
</dbReference>
<comment type="caution">
    <text evidence="3">The sequence shown here is derived from an EMBL/GenBank/DDBJ whole genome shotgun (WGS) entry which is preliminary data.</text>
</comment>
<dbReference type="InterPro" id="IPR010295">
    <property type="entry name" value="DUF898"/>
</dbReference>
<dbReference type="Pfam" id="PF05987">
    <property type="entry name" value="DUF898"/>
    <property type="match status" value="1"/>
</dbReference>
<reference evidence="3 4" key="1">
    <citation type="submission" date="2023-07" db="EMBL/GenBank/DDBJ databases">
        <title>Sorghum-associated microbial communities from plants grown in Nebraska, USA.</title>
        <authorList>
            <person name="Schachtman D."/>
        </authorList>
    </citation>
    <scope>NUCLEOTIDE SEQUENCE [LARGE SCALE GENOMIC DNA]</scope>
    <source>
        <strain evidence="3 4">BE316</strain>
    </source>
</reference>
<keyword evidence="2" id="KW-0812">Transmembrane</keyword>
<protein>
    <submittedName>
        <fullName evidence="3">Uncharacterized membrane protein YjgN (DUF898 family)</fullName>
    </submittedName>
</protein>
<feature type="transmembrane region" description="Helical" evidence="2">
    <location>
        <begin position="153"/>
        <end position="173"/>
    </location>
</feature>
<feature type="region of interest" description="Disordered" evidence="1">
    <location>
        <begin position="1"/>
        <end position="26"/>
    </location>
</feature>
<evidence type="ECO:0000256" key="2">
    <source>
        <dbReference type="SAM" id="Phobius"/>
    </source>
</evidence>
<feature type="transmembrane region" description="Helical" evidence="2">
    <location>
        <begin position="245"/>
        <end position="269"/>
    </location>
</feature>
<accession>A0ABU2ADH1</accession>
<keyword evidence="4" id="KW-1185">Reference proteome</keyword>
<sequence length="404" mass="44431">MIDADLTADVPSVVEPPPAPEAPTERELPLHFSGTGTEYLRIWLLHTLLILLTLGLYLPFAKARRIRYLYANTWVDGDALAFHGEPKTMFRGFLVLVALFGIYAIGSRFSPLAGYVAFLGLCVLWPALWRAGQQFRLANTSWRGLRMAFRGDLADAYSVFGVAIWPLVLMIGVQQFARAVMEGSVAIGSRWAGLIGGSMIVIGGIGAVLYVALLPLALAKVKHYQHNHYQLADQRAQMQLPTRRFYGLAVKTLGWVLVPALVVLAVLMIRGVGAWMTDHKFAGTAAIGVTLLAYLLSFVLILPFFHARLQNLVWNHTASQQLRFASRLSFRRLAWLNTKNWVLTLLTLGLYRPFAVVNTWKLKLEAVSITVTGSMDGWDGSDSAAVADASGEAAGDFFGIELGL</sequence>
<keyword evidence="2" id="KW-1133">Transmembrane helix</keyword>
<organism evidence="3 4">
    <name type="scientific">Roseateles asaccharophilus</name>
    <dbReference type="NCBI Taxonomy" id="582607"/>
    <lineage>
        <taxon>Bacteria</taxon>
        <taxon>Pseudomonadati</taxon>
        <taxon>Pseudomonadota</taxon>
        <taxon>Betaproteobacteria</taxon>
        <taxon>Burkholderiales</taxon>
        <taxon>Sphaerotilaceae</taxon>
        <taxon>Roseateles</taxon>
    </lineage>
</organism>